<dbReference type="PROSITE" id="PS50929">
    <property type="entry name" value="ABC_TM1F"/>
    <property type="match status" value="1"/>
</dbReference>
<evidence type="ECO:0000256" key="7">
    <source>
        <dbReference type="SAM" id="Phobius"/>
    </source>
</evidence>
<feature type="transmembrane region" description="Helical" evidence="7">
    <location>
        <begin position="20"/>
        <end position="44"/>
    </location>
</feature>
<dbReference type="Pfam" id="PF00005">
    <property type="entry name" value="ABC_tran"/>
    <property type="match status" value="1"/>
</dbReference>
<dbReference type="InterPro" id="IPR039421">
    <property type="entry name" value="Type_1_exporter"/>
</dbReference>
<evidence type="ECO:0000256" key="6">
    <source>
        <dbReference type="ARBA" id="ARBA00023136"/>
    </source>
</evidence>
<dbReference type="InterPro" id="IPR011527">
    <property type="entry name" value="ABC1_TM_dom"/>
</dbReference>
<dbReference type="InterPro" id="IPR027417">
    <property type="entry name" value="P-loop_NTPase"/>
</dbReference>
<evidence type="ECO:0000256" key="4">
    <source>
        <dbReference type="ARBA" id="ARBA00022840"/>
    </source>
</evidence>
<reference evidence="10 11" key="1">
    <citation type="submission" date="2019-10" db="EMBL/GenBank/DDBJ databases">
        <title>Description of Paenibacillus humi sp. nov.</title>
        <authorList>
            <person name="Carlier A."/>
            <person name="Qi S."/>
        </authorList>
    </citation>
    <scope>NUCLEOTIDE SEQUENCE [LARGE SCALE GENOMIC DNA]</scope>
    <source>
        <strain evidence="10 11">LMG 31461</strain>
    </source>
</reference>
<evidence type="ECO:0000313" key="11">
    <source>
        <dbReference type="Proteomes" id="UP000653578"/>
    </source>
</evidence>
<dbReference type="PANTHER" id="PTHR24221:SF654">
    <property type="entry name" value="ATP-BINDING CASSETTE SUB-FAMILY B MEMBER 6"/>
    <property type="match status" value="1"/>
</dbReference>
<dbReference type="SUPFAM" id="SSF52540">
    <property type="entry name" value="P-loop containing nucleoside triphosphate hydrolases"/>
    <property type="match status" value="1"/>
</dbReference>
<evidence type="ECO:0000256" key="1">
    <source>
        <dbReference type="ARBA" id="ARBA00004651"/>
    </source>
</evidence>
<dbReference type="Proteomes" id="UP000653578">
    <property type="component" value="Unassembled WGS sequence"/>
</dbReference>
<evidence type="ECO:0000256" key="3">
    <source>
        <dbReference type="ARBA" id="ARBA00022741"/>
    </source>
</evidence>
<dbReference type="InterPro" id="IPR003593">
    <property type="entry name" value="AAA+_ATPase"/>
</dbReference>
<evidence type="ECO:0000256" key="2">
    <source>
        <dbReference type="ARBA" id="ARBA00022692"/>
    </source>
</evidence>
<dbReference type="Pfam" id="PF00664">
    <property type="entry name" value="ABC_membrane"/>
    <property type="match status" value="1"/>
</dbReference>
<accession>A0ABX1X9P4</accession>
<feature type="domain" description="ABC transmembrane type-1" evidence="9">
    <location>
        <begin position="34"/>
        <end position="317"/>
    </location>
</feature>
<sequence>MKAIIYWTKRLYVNTGKKLYVSLLGMILISLLEGIGIIMLIPMLNMSGIFDLNVTHIPISATFDFLRELPRIWGLTIILGIYILLVLGQGVMKWMITEGNTKIHQGFMHHVRLDTFSSLLQAKWDFHLKRRKSDYVNSLTAEIAGVSGGINALLQLVTSLIFTLLQIGLAFWLSAKLAIFVLICGLAVAILFRKFVHKSQVIGQHTMELGKSYLAGITDQLNGIKDIKSNMLEHSRMNWMKKLDSQIQQEQLAHVRLKNTSQFVYQTAAAVFIALFIFLSVGIFQSQLEQLLLIILIFSRLWPRLNGIQSNMEGIAASVPAFTALKLLHDECKESQEFTMQEAGTAIQSILLKESIECRQVYFRYNRKQSAYALNDINLQIPVNRMTAIVGRSGAGKSTLIDILMGLMLPEEGQVLVDGVPLTQELLLSFRASISYVSQDPFLFNASIRENLLLVKPDATEDEIHEALVFSASAEFVAKLPQGLDTTIGDRGVRLSGGERQRLVLARAILRKPSILVLDEATSALDTDNETKIQEALDLLKGKMTIIVIAHRLSTIRNADQVLVIDQGAIVQRGIFSQLANEKRSLLNHLVDGQNVTRKNG</sequence>
<feature type="transmembrane region" description="Helical" evidence="7">
    <location>
        <begin position="263"/>
        <end position="284"/>
    </location>
</feature>
<feature type="transmembrane region" description="Helical" evidence="7">
    <location>
        <begin position="72"/>
        <end position="92"/>
    </location>
</feature>
<evidence type="ECO:0000259" key="8">
    <source>
        <dbReference type="PROSITE" id="PS50893"/>
    </source>
</evidence>
<dbReference type="InterPro" id="IPR036640">
    <property type="entry name" value="ABC1_TM_sf"/>
</dbReference>
<evidence type="ECO:0000259" key="9">
    <source>
        <dbReference type="PROSITE" id="PS50929"/>
    </source>
</evidence>
<name>A0ABX1X9P4_9BACL</name>
<feature type="transmembrane region" description="Helical" evidence="7">
    <location>
        <begin position="139"/>
        <end position="165"/>
    </location>
</feature>
<gene>
    <name evidence="10" type="ORF">GC096_14125</name>
</gene>
<dbReference type="SMART" id="SM00382">
    <property type="entry name" value="AAA"/>
    <property type="match status" value="1"/>
</dbReference>
<dbReference type="PROSITE" id="PS50893">
    <property type="entry name" value="ABC_TRANSPORTER_2"/>
    <property type="match status" value="1"/>
</dbReference>
<comment type="caution">
    <text evidence="10">The sequence shown here is derived from an EMBL/GenBank/DDBJ whole genome shotgun (WGS) entry which is preliminary data.</text>
</comment>
<dbReference type="InterPro" id="IPR017871">
    <property type="entry name" value="ABC_transporter-like_CS"/>
</dbReference>
<dbReference type="GO" id="GO:0005524">
    <property type="term" value="F:ATP binding"/>
    <property type="evidence" value="ECO:0007669"/>
    <property type="project" value="UniProtKB-KW"/>
</dbReference>
<evidence type="ECO:0000313" key="10">
    <source>
        <dbReference type="EMBL" id="NOU65172.1"/>
    </source>
</evidence>
<dbReference type="Gene3D" id="1.20.1560.10">
    <property type="entry name" value="ABC transporter type 1, transmembrane domain"/>
    <property type="match status" value="1"/>
</dbReference>
<evidence type="ECO:0000256" key="5">
    <source>
        <dbReference type="ARBA" id="ARBA00022989"/>
    </source>
</evidence>
<dbReference type="EMBL" id="WHNY01000041">
    <property type="protein sequence ID" value="NOU65172.1"/>
    <property type="molecule type" value="Genomic_DNA"/>
</dbReference>
<dbReference type="PANTHER" id="PTHR24221">
    <property type="entry name" value="ATP-BINDING CASSETTE SUB-FAMILY B"/>
    <property type="match status" value="1"/>
</dbReference>
<organism evidence="10 11">
    <name type="scientific">Paenibacillus plantarum</name>
    <dbReference type="NCBI Taxonomy" id="2654975"/>
    <lineage>
        <taxon>Bacteria</taxon>
        <taxon>Bacillati</taxon>
        <taxon>Bacillota</taxon>
        <taxon>Bacilli</taxon>
        <taxon>Bacillales</taxon>
        <taxon>Paenibacillaceae</taxon>
        <taxon>Paenibacillus</taxon>
    </lineage>
</organism>
<dbReference type="SUPFAM" id="SSF90123">
    <property type="entry name" value="ABC transporter transmembrane region"/>
    <property type="match status" value="1"/>
</dbReference>
<keyword evidence="5 7" id="KW-1133">Transmembrane helix</keyword>
<feature type="domain" description="ABC transporter" evidence="8">
    <location>
        <begin position="356"/>
        <end position="592"/>
    </location>
</feature>
<keyword evidence="11" id="KW-1185">Reference proteome</keyword>
<dbReference type="RefSeq" id="WP_171631046.1">
    <property type="nucleotide sequence ID" value="NZ_WHNY01000041.1"/>
</dbReference>
<keyword evidence="2 7" id="KW-0812">Transmembrane</keyword>
<proteinExistence type="predicted"/>
<dbReference type="PROSITE" id="PS00211">
    <property type="entry name" value="ABC_TRANSPORTER_1"/>
    <property type="match status" value="1"/>
</dbReference>
<comment type="subcellular location">
    <subcellularLocation>
        <location evidence="1">Cell membrane</location>
        <topology evidence="1">Multi-pass membrane protein</topology>
    </subcellularLocation>
</comment>
<dbReference type="Gene3D" id="3.40.50.300">
    <property type="entry name" value="P-loop containing nucleotide triphosphate hydrolases"/>
    <property type="match status" value="1"/>
</dbReference>
<keyword evidence="3" id="KW-0547">Nucleotide-binding</keyword>
<keyword evidence="6 7" id="KW-0472">Membrane</keyword>
<keyword evidence="4 10" id="KW-0067">ATP-binding</keyword>
<protein>
    <submittedName>
        <fullName evidence="10">ATP-binding cassette domain-containing protein</fullName>
    </submittedName>
</protein>
<dbReference type="InterPro" id="IPR003439">
    <property type="entry name" value="ABC_transporter-like_ATP-bd"/>
</dbReference>
<feature type="transmembrane region" description="Helical" evidence="7">
    <location>
        <begin position="171"/>
        <end position="192"/>
    </location>
</feature>